<dbReference type="AlphaFoldDB" id="A0A137S1Z7"/>
<protein>
    <recommendedName>
        <fullName evidence="3">Tat pathway signal protein</fullName>
    </recommendedName>
</protein>
<dbReference type="SUPFAM" id="SSF55469">
    <property type="entry name" value="FMN-dependent nitroreductase-like"/>
    <property type="match status" value="2"/>
</dbReference>
<accession>A0A137S1Z7</accession>
<dbReference type="NCBIfam" id="NF047509">
    <property type="entry name" value="Rv3131_FMN_oxido"/>
    <property type="match status" value="1"/>
</dbReference>
<dbReference type="Gene3D" id="3.40.109.10">
    <property type="entry name" value="NADH Oxidase"/>
    <property type="match status" value="1"/>
</dbReference>
<name>A0A137S1Z7_9GAMM</name>
<dbReference type="InterPro" id="IPR000415">
    <property type="entry name" value="Nitroreductase-like"/>
</dbReference>
<evidence type="ECO:0008006" key="3">
    <source>
        <dbReference type="Google" id="ProtNLM"/>
    </source>
</evidence>
<organism evidence="1 2">
    <name type="scientific">Marinobacter excellens LAMA 842</name>
    <dbReference type="NCBI Taxonomy" id="1306954"/>
    <lineage>
        <taxon>Bacteria</taxon>
        <taxon>Pseudomonadati</taxon>
        <taxon>Pseudomonadota</taxon>
        <taxon>Gammaproteobacteria</taxon>
        <taxon>Pseudomonadales</taxon>
        <taxon>Marinobacteraceae</taxon>
        <taxon>Marinobacter</taxon>
    </lineage>
</organism>
<dbReference type="EMBL" id="LOCO01000034">
    <property type="protein sequence ID" value="KXO06463.1"/>
    <property type="molecule type" value="Genomic_DNA"/>
</dbReference>
<dbReference type="GO" id="GO:0016491">
    <property type="term" value="F:oxidoreductase activity"/>
    <property type="evidence" value="ECO:0007669"/>
    <property type="project" value="InterPro"/>
</dbReference>
<evidence type="ECO:0000313" key="2">
    <source>
        <dbReference type="Proteomes" id="UP000070282"/>
    </source>
</evidence>
<keyword evidence="2" id="KW-1185">Reference proteome</keyword>
<dbReference type="Proteomes" id="UP000070282">
    <property type="component" value="Unassembled WGS sequence"/>
</dbReference>
<sequence>MNYSDRVNETWCHSAPGASPQDYRELVRYATLAASSHNTQPWIFELDANRIRVLPDLSRRCPAVDPDDHHLYASLGCATENLLLAAQAVGLKGRCQFDVSTSGVVIDFEEAMAAQSALFEAIPLRQCSRSEYDGVPLAAEVLEQLQVAGQGDGVSVLLMTDADQKALVADYVVKGNDAQFADPEWARELKAWIRFNGKEAVLSGDGLYGPVMGNPAVPRWLGLLAMKSSFSAKNQNKRDHRQIHSSSAIAVIYSEADDIPHWIEAGRCYQRLALQAAALGLRSAFINQPVEVATLRPEFARAIGIGGRRPDLIVRIGHGPQMPRSLRRPVEEVIR</sequence>
<comment type="caution">
    <text evidence="1">The sequence shown here is derived from an EMBL/GenBank/DDBJ whole genome shotgun (WGS) entry which is preliminary data.</text>
</comment>
<reference evidence="2" key="1">
    <citation type="submission" date="2015-12" db="EMBL/GenBank/DDBJ databases">
        <authorList>
            <person name="Lima A."/>
            <person name="Farahani Zayas N."/>
            <person name="Castro Da Silva M.A."/>
            <person name="Cabral A."/>
            <person name="Pessatti M.L."/>
        </authorList>
    </citation>
    <scope>NUCLEOTIDE SEQUENCE [LARGE SCALE GENOMIC DNA]</scope>
    <source>
        <strain evidence="2">LAMA 842</strain>
    </source>
</reference>
<dbReference type="PATRIC" id="fig|1306954.6.peg.2741"/>
<proteinExistence type="predicted"/>
<evidence type="ECO:0000313" key="1">
    <source>
        <dbReference type="EMBL" id="KXO06463.1"/>
    </source>
</evidence>
<dbReference type="RefSeq" id="WP_061333646.1">
    <property type="nucleotide sequence ID" value="NZ_LOCO01000034.1"/>
</dbReference>
<gene>
    <name evidence="1" type="ORF">J122_3905</name>
</gene>